<name>A0A1M6H5L4_9PROT</name>
<organism evidence="2 3">
    <name type="scientific">Muricoccus roseus</name>
    <dbReference type="NCBI Taxonomy" id="198092"/>
    <lineage>
        <taxon>Bacteria</taxon>
        <taxon>Pseudomonadati</taxon>
        <taxon>Pseudomonadota</taxon>
        <taxon>Alphaproteobacteria</taxon>
        <taxon>Acetobacterales</taxon>
        <taxon>Roseomonadaceae</taxon>
        <taxon>Muricoccus</taxon>
    </lineage>
</organism>
<feature type="compositionally biased region" description="Basic and acidic residues" evidence="1">
    <location>
        <begin position="222"/>
        <end position="232"/>
    </location>
</feature>
<sequence>MSAACTEGPVTLLPREVRLVVERILLLTAVPSGAIPAVRDVVLYSAAAGLGGLPLLRRRFEALRPASPEALQVAETAPGTLAIDAGGQHAWVALPLILDALEVAAKTDGAALATVTNIQDPEELRTACALAPRRGLAVFFTDGACTGPATGPDAALLRAERGGATLLAVPATSPDAVLSHALRHGVVVEPELWWALHHLSNTALATDTPESRRHAGPVIVEPDGRVIGRTDHDDDTDISLLLSPKPESADAH</sequence>
<accession>A0A1M6H5L4</accession>
<dbReference type="RefSeq" id="WP_073134020.1">
    <property type="nucleotide sequence ID" value="NZ_FQZF01000009.1"/>
</dbReference>
<evidence type="ECO:0000313" key="2">
    <source>
        <dbReference type="EMBL" id="SHJ17461.1"/>
    </source>
</evidence>
<evidence type="ECO:0000313" key="3">
    <source>
        <dbReference type="Proteomes" id="UP000184387"/>
    </source>
</evidence>
<protein>
    <submittedName>
        <fullName evidence="2">Uncharacterized protein</fullName>
    </submittedName>
</protein>
<dbReference type="OrthoDB" id="7852436at2"/>
<reference evidence="2 3" key="1">
    <citation type="submission" date="2016-11" db="EMBL/GenBank/DDBJ databases">
        <authorList>
            <person name="Jaros S."/>
            <person name="Januszkiewicz K."/>
            <person name="Wedrychowicz H."/>
        </authorList>
    </citation>
    <scope>NUCLEOTIDE SEQUENCE [LARGE SCALE GENOMIC DNA]</scope>
    <source>
        <strain evidence="2 3">DSM 14916</strain>
    </source>
</reference>
<evidence type="ECO:0000256" key="1">
    <source>
        <dbReference type="SAM" id="MobiDB-lite"/>
    </source>
</evidence>
<gene>
    <name evidence="2" type="ORF">SAMN02745194_01936</name>
</gene>
<dbReference type="STRING" id="198092.SAMN02745194_01936"/>
<keyword evidence="3" id="KW-1185">Reference proteome</keyword>
<dbReference type="InterPro" id="IPR036111">
    <property type="entry name" value="Mal/L-sulfo/L-lacto_DH-like_sf"/>
</dbReference>
<dbReference type="GO" id="GO:0016491">
    <property type="term" value="F:oxidoreductase activity"/>
    <property type="evidence" value="ECO:0007669"/>
    <property type="project" value="InterPro"/>
</dbReference>
<dbReference type="Proteomes" id="UP000184387">
    <property type="component" value="Unassembled WGS sequence"/>
</dbReference>
<feature type="region of interest" description="Disordered" evidence="1">
    <location>
        <begin position="206"/>
        <end position="252"/>
    </location>
</feature>
<dbReference type="SUPFAM" id="SSF89733">
    <property type="entry name" value="L-sulfolactate dehydrogenase-like"/>
    <property type="match status" value="1"/>
</dbReference>
<dbReference type="AlphaFoldDB" id="A0A1M6H5L4"/>
<proteinExistence type="predicted"/>
<dbReference type="EMBL" id="FQZF01000009">
    <property type="protein sequence ID" value="SHJ17461.1"/>
    <property type="molecule type" value="Genomic_DNA"/>
</dbReference>